<reference evidence="2 3" key="1">
    <citation type="submission" date="2016-08" db="EMBL/GenBank/DDBJ databases">
        <title>Genomes of anaerobic fungi encode conserved fungal cellulosomes for biomass hydrolysis.</title>
        <authorList>
            <consortium name="DOE Joint Genome Institute"/>
            <person name="Haitjema C.H."/>
            <person name="Gilmore S.P."/>
            <person name="Henske J.K."/>
            <person name="Solomon K.V."/>
            <person name="De Groot R."/>
            <person name="Kuo A."/>
            <person name="Mondo S.J."/>
            <person name="Salamov A.A."/>
            <person name="Labutti K."/>
            <person name="Zhao Z."/>
            <person name="Chiniquy J."/>
            <person name="Barry K."/>
            <person name="Brewer H.M."/>
            <person name="Purvine S.O."/>
            <person name="Wright A.T."/>
            <person name="Boxma B."/>
            <person name="Van Alen T."/>
            <person name="Hackstein J.H."/>
            <person name="Baker S.E."/>
            <person name="Grigoriev I.V."/>
            <person name="O'Malley M.A."/>
        </authorList>
    </citation>
    <scope>NUCLEOTIDE SEQUENCE [LARGE SCALE GENOMIC DNA]</scope>
    <source>
        <strain evidence="3">finn</strain>
    </source>
</reference>
<feature type="domain" description="UBC core" evidence="1">
    <location>
        <begin position="36"/>
        <end position="184"/>
    </location>
</feature>
<dbReference type="Gene3D" id="3.10.110.10">
    <property type="entry name" value="Ubiquitin Conjugating Enzyme"/>
    <property type="match status" value="1"/>
</dbReference>
<sequence>MNNNLQLNSPPPPPRTISGTIVHGNNNNETTFTNLIRRNDILMELKNLTNLKCKNIFIYQSNDIYKWVGVIFIHEGFYKGGVFKFNVRFSEDRNANPVIQFNTHIYHPLVNKVGYFNPIYNKSINIKHSVLKLLYVLNDALSNEGTFLEFQSDKISNQHAWETYNNNQEFFLKLVKDCVDNSISDEVLYENNPTSESIKFQKINDEQFEKNKKQILEIYNDMSILDERTNIDEIVYRFKCAIDGRK</sequence>
<dbReference type="CDD" id="cd23814">
    <property type="entry name" value="UEV_AKTIP"/>
    <property type="match status" value="1"/>
</dbReference>
<dbReference type="PROSITE" id="PS50127">
    <property type="entry name" value="UBC_2"/>
    <property type="match status" value="1"/>
</dbReference>
<keyword evidence="3" id="KW-1185">Reference proteome</keyword>
<name>A0A1Y1VI48_9FUNG</name>
<evidence type="ECO:0000259" key="1">
    <source>
        <dbReference type="PROSITE" id="PS50127"/>
    </source>
</evidence>
<reference evidence="2 3" key="2">
    <citation type="submission" date="2016-08" db="EMBL/GenBank/DDBJ databases">
        <title>Pervasive Adenine N6-methylation of Active Genes in Fungi.</title>
        <authorList>
            <consortium name="DOE Joint Genome Institute"/>
            <person name="Mondo S.J."/>
            <person name="Dannebaum R.O."/>
            <person name="Kuo R.C."/>
            <person name="Labutti K."/>
            <person name="Haridas S."/>
            <person name="Kuo A."/>
            <person name="Salamov A."/>
            <person name="Ahrendt S.R."/>
            <person name="Lipzen A."/>
            <person name="Sullivan W."/>
            <person name="Andreopoulos W.B."/>
            <person name="Clum A."/>
            <person name="Lindquist E."/>
            <person name="Daum C."/>
            <person name="Ramamoorthy G.K."/>
            <person name="Gryganskyi A."/>
            <person name="Culley D."/>
            <person name="Magnuson J.K."/>
            <person name="James T.Y."/>
            <person name="O'Malley M.A."/>
            <person name="Stajich J.E."/>
            <person name="Spatafora J.W."/>
            <person name="Visel A."/>
            <person name="Grigoriev I.V."/>
        </authorList>
    </citation>
    <scope>NUCLEOTIDE SEQUENCE [LARGE SCALE GENOMIC DNA]</scope>
    <source>
        <strain evidence="3">finn</strain>
    </source>
</reference>
<comment type="caution">
    <text evidence="2">The sequence shown here is derived from an EMBL/GenBank/DDBJ whole genome shotgun (WGS) entry which is preliminary data.</text>
</comment>
<dbReference type="SUPFAM" id="SSF54495">
    <property type="entry name" value="UBC-like"/>
    <property type="match status" value="1"/>
</dbReference>
<dbReference type="OrthoDB" id="5596422at2759"/>
<protein>
    <recommendedName>
        <fullName evidence="1">UBC core domain-containing protein</fullName>
    </recommendedName>
</protein>
<evidence type="ECO:0000313" key="2">
    <source>
        <dbReference type="EMBL" id="ORX56701.1"/>
    </source>
</evidence>
<dbReference type="Proteomes" id="UP000193719">
    <property type="component" value="Unassembled WGS sequence"/>
</dbReference>
<dbReference type="STRING" id="1754191.A0A1Y1VI48"/>
<dbReference type="AlphaFoldDB" id="A0A1Y1VI48"/>
<proteinExistence type="predicted"/>
<dbReference type="InterPro" id="IPR016135">
    <property type="entry name" value="UBQ-conjugating_enzyme/RWD"/>
</dbReference>
<organism evidence="2 3">
    <name type="scientific">Piromyces finnis</name>
    <dbReference type="NCBI Taxonomy" id="1754191"/>
    <lineage>
        <taxon>Eukaryota</taxon>
        <taxon>Fungi</taxon>
        <taxon>Fungi incertae sedis</taxon>
        <taxon>Chytridiomycota</taxon>
        <taxon>Chytridiomycota incertae sedis</taxon>
        <taxon>Neocallimastigomycetes</taxon>
        <taxon>Neocallimastigales</taxon>
        <taxon>Neocallimastigaceae</taxon>
        <taxon>Piromyces</taxon>
    </lineage>
</organism>
<dbReference type="EMBL" id="MCFH01000007">
    <property type="protein sequence ID" value="ORX56701.1"/>
    <property type="molecule type" value="Genomic_DNA"/>
</dbReference>
<evidence type="ECO:0000313" key="3">
    <source>
        <dbReference type="Proteomes" id="UP000193719"/>
    </source>
</evidence>
<dbReference type="InterPro" id="IPR000608">
    <property type="entry name" value="UBC"/>
</dbReference>
<accession>A0A1Y1VI48</accession>
<gene>
    <name evidence="2" type="ORF">BCR36DRAFT_409885</name>
</gene>
<dbReference type="Pfam" id="PF00179">
    <property type="entry name" value="UQ_con"/>
    <property type="match status" value="1"/>
</dbReference>